<evidence type="ECO:0000313" key="3">
    <source>
        <dbReference type="Proteomes" id="UP000323274"/>
    </source>
</evidence>
<feature type="transmembrane region" description="Helical" evidence="1">
    <location>
        <begin position="72"/>
        <end position="96"/>
    </location>
</feature>
<evidence type="ECO:0000256" key="1">
    <source>
        <dbReference type="SAM" id="Phobius"/>
    </source>
</evidence>
<keyword evidence="1" id="KW-0472">Membrane</keyword>
<dbReference type="AlphaFoldDB" id="A0A5A5TY27"/>
<accession>A0A5A5TY27</accession>
<gene>
    <name evidence="2" type="ORF">LCIT_08430</name>
</gene>
<keyword evidence="1" id="KW-0812">Transmembrane</keyword>
<keyword evidence="1" id="KW-1133">Transmembrane helix</keyword>
<dbReference type="Proteomes" id="UP000323274">
    <property type="component" value="Unassembled WGS sequence"/>
</dbReference>
<proteinExistence type="predicted"/>
<feature type="transmembrane region" description="Helical" evidence="1">
    <location>
        <begin position="20"/>
        <end position="38"/>
    </location>
</feature>
<protein>
    <submittedName>
        <fullName evidence="2">Uncharacterized protein</fullName>
    </submittedName>
</protein>
<feature type="transmembrane region" description="Helical" evidence="1">
    <location>
        <begin position="116"/>
        <end position="143"/>
    </location>
</feature>
<reference evidence="2 3" key="1">
    <citation type="submission" date="2019-04" db="EMBL/GenBank/DDBJ databases">
        <title>A pseudo-fructophilic Leuconostoc citreum strain F192-5 isolated from peel of satsuma mandarin: the first report for isolation and characterization of strain-dependent fructophilic-like characteristics.</title>
        <authorList>
            <person name="Maeno S."/>
            <person name="Tanizawa Y."/>
            <person name="Kajikawa A."/>
            <person name="Kanesaki Y."/>
            <person name="Kubota E."/>
            <person name="Arita M."/>
            <person name="Leon D."/>
            <person name="Endo A."/>
        </authorList>
    </citation>
    <scope>NUCLEOTIDE SEQUENCE [LARGE SCALE GENOMIC DNA]</scope>
    <source>
        <strain evidence="2 3">F192-5</strain>
    </source>
</reference>
<sequence>MLSVPLVMINNFHIPSHPLVFFLSLSLFCLTVLISFILKHKQGFLISLALLLCIAMLVIPMINFFGQYKNTIFNAISFIAGLVVIPGTLVVVFFALVQVNNYIFPDKNITAKSVLFFILVPLLSVTYFSLTIVACLNEILLIAKMLRHFVIKIPDYKALKLSETFTPATAIFAFYTTFITYTAKKFFEPYLDKIIKANKSSDQIYSLEELQKFEILNKMKNTHFDKTIMDLEEIKLQINKIKDKSSAKESSQNKKH</sequence>
<evidence type="ECO:0000313" key="2">
    <source>
        <dbReference type="EMBL" id="GDZ83601.1"/>
    </source>
</evidence>
<organism evidence="2 3">
    <name type="scientific">Leuconostoc citreum</name>
    <dbReference type="NCBI Taxonomy" id="33964"/>
    <lineage>
        <taxon>Bacteria</taxon>
        <taxon>Bacillati</taxon>
        <taxon>Bacillota</taxon>
        <taxon>Bacilli</taxon>
        <taxon>Lactobacillales</taxon>
        <taxon>Lactobacillaceae</taxon>
        <taxon>Leuconostoc</taxon>
    </lineage>
</organism>
<dbReference type="EMBL" id="BJJW01000005">
    <property type="protein sequence ID" value="GDZ83601.1"/>
    <property type="molecule type" value="Genomic_DNA"/>
</dbReference>
<dbReference type="RefSeq" id="WP_149334168.1">
    <property type="nucleotide sequence ID" value="NZ_BJJW01000005.1"/>
</dbReference>
<comment type="caution">
    <text evidence="2">The sequence shown here is derived from an EMBL/GenBank/DDBJ whole genome shotgun (WGS) entry which is preliminary data.</text>
</comment>
<name>A0A5A5TY27_LEUCI</name>
<feature type="transmembrane region" description="Helical" evidence="1">
    <location>
        <begin position="164"/>
        <end position="183"/>
    </location>
</feature>
<feature type="transmembrane region" description="Helical" evidence="1">
    <location>
        <begin position="44"/>
        <end position="65"/>
    </location>
</feature>